<gene>
    <name evidence="3" type="ORF">Q0590_17800</name>
</gene>
<sequence>MQEKLNDRKLLLYGPPIHFVAITIFFNIAPLLEKDIQPLRFIIFGYGTILITWLVARLMVRKTRKYYSGIETYKKRIVALIILSIPAVLLLLALRVVLLIYWVYSDVEGFEMLAKDVYFMLGINLFHLVVIISIYESRYFFSQWLIAKSQTEELLRINLEAQLDSLKTQVQPHFLFNSLNTLQALVKTEENKKAIQFINDLSQVYRYLLQSNESQLTSLEKELAFTHAYFNLLKTRFGNGLQMEIQVNPEYRQYLLPPVTLQLLVENAVKHNIASASKPLTIQVVSNHESIVVKNNLQRKQRHTIPSSKKGLLNITSKYRLLKAPEVQINERQDTFEVVIPLLKPVIRESINH</sequence>
<dbReference type="PANTHER" id="PTHR34220:SF7">
    <property type="entry name" value="SENSOR HISTIDINE KINASE YPDA"/>
    <property type="match status" value="1"/>
</dbReference>
<dbReference type="PANTHER" id="PTHR34220">
    <property type="entry name" value="SENSOR HISTIDINE KINASE YPDA"/>
    <property type="match status" value="1"/>
</dbReference>
<dbReference type="EMBL" id="JAUKPO010000010">
    <property type="protein sequence ID" value="MDO1448133.1"/>
    <property type="molecule type" value="Genomic_DNA"/>
</dbReference>
<keyword evidence="4" id="KW-1185">Reference proteome</keyword>
<feature type="transmembrane region" description="Helical" evidence="1">
    <location>
        <begin position="12"/>
        <end position="32"/>
    </location>
</feature>
<dbReference type="Proteomes" id="UP001168528">
    <property type="component" value="Unassembled WGS sequence"/>
</dbReference>
<evidence type="ECO:0000313" key="4">
    <source>
        <dbReference type="Proteomes" id="UP001168528"/>
    </source>
</evidence>
<proteinExistence type="predicted"/>
<keyword evidence="1" id="KW-1133">Transmembrane helix</keyword>
<feature type="transmembrane region" description="Helical" evidence="1">
    <location>
        <begin position="77"/>
        <end position="104"/>
    </location>
</feature>
<dbReference type="RefSeq" id="WP_302038935.1">
    <property type="nucleotide sequence ID" value="NZ_JAUKPO010000010.1"/>
</dbReference>
<keyword evidence="1" id="KW-0472">Membrane</keyword>
<organism evidence="3 4">
    <name type="scientific">Rhodocytophaga aerolata</name>
    <dbReference type="NCBI Taxonomy" id="455078"/>
    <lineage>
        <taxon>Bacteria</taxon>
        <taxon>Pseudomonadati</taxon>
        <taxon>Bacteroidota</taxon>
        <taxon>Cytophagia</taxon>
        <taxon>Cytophagales</taxon>
        <taxon>Rhodocytophagaceae</taxon>
        <taxon>Rhodocytophaga</taxon>
    </lineage>
</organism>
<accession>A0ABT8RA54</accession>
<evidence type="ECO:0000313" key="3">
    <source>
        <dbReference type="EMBL" id="MDO1448133.1"/>
    </source>
</evidence>
<feature type="transmembrane region" description="Helical" evidence="1">
    <location>
        <begin position="38"/>
        <end position="56"/>
    </location>
</feature>
<reference evidence="3" key="1">
    <citation type="submission" date="2023-07" db="EMBL/GenBank/DDBJ databases">
        <title>The genome sequence of Rhodocytophaga aerolata KACC 12507.</title>
        <authorList>
            <person name="Zhang X."/>
        </authorList>
    </citation>
    <scope>NUCLEOTIDE SEQUENCE</scope>
    <source>
        <strain evidence="3">KACC 12507</strain>
    </source>
</reference>
<keyword evidence="3" id="KW-0808">Transferase</keyword>
<dbReference type="InterPro" id="IPR010559">
    <property type="entry name" value="Sig_transdc_His_kin_internal"/>
</dbReference>
<name>A0ABT8RA54_9BACT</name>
<dbReference type="InterPro" id="IPR050640">
    <property type="entry name" value="Bact_2-comp_sensor_kinase"/>
</dbReference>
<feature type="transmembrane region" description="Helical" evidence="1">
    <location>
        <begin position="116"/>
        <end position="135"/>
    </location>
</feature>
<dbReference type="Pfam" id="PF06580">
    <property type="entry name" value="His_kinase"/>
    <property type="match status" value="1"/>
</dbReference>
<protein>
    <submittedName>
        <fullName evidence="3">Histidine kinase</fullName>
    </submittedName>
</protein>
<evidence type="ECO:0000259" key="2">
    <source>
        <dbReference type="Pfam" id="PF06580"/>
    </source>
</evidence>
<keyword evidence="3" id="KW-0418">Kinase</keyword>
<keyword evidence="1" id="KW-0812">Transmembrane</keyword>
<feature type="domain" description="Signal transduction histidine kinase internal region" evidence="2">
    <location>
        <begin position="161"/>
        <end position="239"/>
    </location>
</feature>
<comment type="caution">
    <text evidence="3">The sequence shown here is derived from an EMBL/GenBank/DDBJ whole genome shotgun (WGS) entry which is preliminary data.</text>
</comment>
<dbReference type="GO" id="GO:0016301">
    <property type="term" value="F:kinase activity"/>
    <property type="evidence" value="ECO:0007669"/>
    <property type="project" value="UniProtKB-KW"/>
</dbReference>
<evidence type="ECO:0000256" key="1">
    <source>
        <dbReference type="SAM" id="Phobius"/>
    </source>
</evidence>